<dbReference type="Pfam" id="PF07454">
    <property type="entry name" value="SpoIIP"/>
    <property type="match status" value="1"/>
</dbReference>
<protein>
    <submittedName>
        <fullName evidence="2">Stage II sporulation protein P</fullName>
    </submittedName>
</protein>
<dbReference type="Proteomes" id="UP000177894">
    <property type="component" value="Chromosome"/>
</dbReference>
<keyword evidence="1" id="KW-0812">Transmembrane</keyword>
<reference evidence="2 3" key="1">
    <citation type="submission" date="2016-10" db="EMBL/GenBank/DDBJ databases">
        <title>Complete Genome Sequence of Acetogen Clostridium formicoaceticum ATCC 27076.</title>
        <authorList>
            <person name="Bao T."/>
            <person name="Cheng C."/>
            <person name="Zhao J."/>
            <person name="Yang S.-T."/>
            <person name="Wang J."/>
            <person name="Wang M."/>
        </authorList>
    </citation>
    <scope>NUCLEOTIDE SEQUENCE [LARGE SCALE GENOMIC DNA]</scope>
    <source>
        <strain evidence="2 3">ATCC 27076</strain>
    </source>
</reference>
<keyword evidence="1" id="KW-1133">Transmembrane helix</keyword>
<keyword evidence="1" id="KW-0472">Membrane</keyword>
<feature type="transmembrane region" description="Helical" evidence="1">
    <location>
        <begin position="359"/>
        <end position="377"/>
    </location>
</feature>
<proteinExistence type="predicted"/>
<gene>
    <name evidence="2" type="ORF">BJL90_17085</name>
</gene>
<dbReference type="NCBIfam" id="TIGR02867">
    <property type="entry name" value="spore_II_P"/>
    <property type="match status" value="1"/>
</dbReference>
<sequence length="405" mass="44831">MKKKEVTKMKNRLSLCLVIILILMVFSVPVVHGDDWYGEYGKYYRVYDAENNQLLFETAREVSRGDQYLSGDNKMYHIVRVNTKSHLAYAEFVEEVQLPKVNKEALQKVQLALKEGGLAALILAQEGEEGGGEEEQDRRVGIYATHSAESYTPTDGSESIEGGGGILKVAEILKNSFDNYGVEGVFDNTSHEPHDAGAYKRSRRTAVQLMRDQGINTLIDVHRDAVPAEAYLTEIEGEPASKVRLVIGRRNQNFKANEELAMQVKAVADESRPGLIKDIFYAKGDYNQDLTPRAMLVEMGTYQHTRQRAEKAADYLAEVVTTALFGGIIEEEAADEEGVAPGPQRTGGVEESNTGSGTGIIGLIAVIAIGGFAFLFLSSGGKEWKSKFSNFKQEFANFLGRRKRK</sequence>
<dbReference type="EMBL" id="CP017603">
    <property type="protein sequence ID" value="AOY77412.1"/>
    <property type="molecule type" value="Genomic_DNA"/>
</dbReference>
<evidence type="ECO:0000313" key="2">
    <source>
        <dbReference type="EMBL" id="AOY77412.1"/>
    </source>
</evidence>
<evidence type="ECO:0000256" key="1">
    <source>
        <dbReference type="SAM" id="Phobius"/>
    </source>
</evidence>
<evidence type="ECO:0000313" key="3">
    <source>
        <dbReference type="Proteomes" id="UP000177894"/>
    </source>
</evidence>
<accession>A0ABN4T8X7</accession>
<keyword evidence="3" id="KW-1185">Reference proteome</keyword>
<organism evidence="2 3">
    <name type="scientific">Clostridium formicaceticum</name>
    <dbReference type="NCBI Taxonomy" id="1497"/>
    <lineage>
        <taxon>Bacteria</taxon>
        <taxon>Bacillati</taxon>
        <taxon>Bacillota</taxon>
        <taxon>Clostridia</taxon>
        <taxon>Eubacteriales</taxon>
        <taxon>Clostridiaceae</taxon>
        <taxon>Clostridium</taxon>
    </lineage>
</organism>
<dbReference type="InterPro" id="IPR010897">
    <property type="entry name" value="Spore_II_P"/>
</dbReference>
<name>A0ABN4T8X7_9CLOT</name>